<dbReference type="FunFam" id="3.40.30.10:FF:000005">
    <property type="entry name" value="Glutaredoxin 5"/>
    <property type="match status" value="1"/>
</dbReference>
<dbReference type="GO" id="GO:0051537">
    <property type="term" value="F:2 iron, 2 sulfur cluster binding"/>
    <property type="evidence" value="ECO:0007669"/>
    <property type="project" value="UniProtKB-KW"/>
</dbReference>
<dbReference type="Pfam" id="PF00581">
    <property type="entry name" value="Rhodanese"/>
    <property type="match status" value="1"/>
</dbReference>
<dbReference type="Gene3D" id="3.40.250.10">
    <property type="entry name" value="Rhodanese-like domain"/>
    <property type="match status" value="1"/>
</dbReference>
<dbReference type="Pfam" id="PF00462">
    <property type="entry name" value="Glutaredoxin"/>
    <property type="match status" value="1"/>
</dbReference>
<dbReference type="InterPro" id="IPR036873">
    <property type="entry name" value="Rhodanese-like_dom_sf"/>
</dbReference>
<keyword evidence="3" id="KW-0479">Metal-binding</keyword>
<keyword evidence="10" id="KW-1185">Reference proteome</keyword>
<keyword evidence="5" id="KW-0411">Iron-sulfur</keyword>
<dbReference type="SMART" id="SM00450">
    <property type="entry name" value="RHOD"/>
    <property type="match status" value="1"/>
</dbReference>
<dbReference type="InterPro" id="IPR035903">
    <property type="entry name" value="HesB-like_dom_sf"/>
</dbReference>
<dbReference type="Gene3D" id="2.60.300.12">
    <property type="entry name" value="HesB-like domain"/>
    <property type="match status" value="1"/>
</dbReference>
<name>A0A917CHR8_9GAMM</name>
<dbReference type="GO" id="GO:0046872">
    <property type="term" value="F:metal ion binding"/>
    <property type="evidence" value="ECO:0007669"/>
    <property type="project" value="UniProtKB-KW"/>
</dbReference>
<evidence type="ECO:0000256" key="4">
    <source>
        <dbReference type="ARBA" id="ARBA00023004"/>
    </source>
</evidence>
<dbReference type="Gene3D" id="3.40.30.10">
    <property type="entry name" value="Glutaredoxin"/>
    <property type="match status" value="1"/>
</dbReference>
<evidence type="ECO:0000313" key="10">
    <source>
        <dbReference type="Proteomes" id="UP000605253"/>
    </source>
</evidence>
<reference evidence="9" key="2">
    <citation type="submission" date="2020-09" db="EMBL/GenBank/DDBJ databases">
        <authorList>
            <person name="Sun Q."/>
            <person name="Zhou Y."/>
        </authorList>
    </citation>
    <scope>NUCLEOTIDE SEQUENCE</scope>
    <source>
        <strain evidence="9">CGMCC 1.12181</strain>
    </source>
</reference>
<accession>A0A917CHR8</accession>
<dbReference type="CDD" id="cd03028">
    <property type="entry name" value="GRX_PICOT_like"/>
    <property type="match status" value="1"/>
</dbReference>
<dbReference type="PROSITE" id="PS50206">
    <property type="entry name" value="RHODANESE_3"/>
    <property type="match status" value="1"/>
</dbReference>
<dbReference type="RefSeq" id="WP_188364349.1">
    <property type="nucleotide sequence ID" value="NZ_BAABJF010000032.1"/>
</dbReference>
<dbReference type="PANTHER" id="PTHR10293:SF72">
    <property type="entry name" value="MONOTHIOL GLUTAREDOXIN-S14, CHLOROPLASTIC"/>
    <property type="match status" value="1"/>
</dbReference>
<evidence type="ECO:0000256" key="7">
    <source>
        <dbReference type="ARBA" id="ARBA00070454"/>
    </source>
</evidence>
<dbReference type="PANTHER" id="PTHR10293">
    <property type="entry name" value="GLUTAREDOXIN FAMILY MEMBER"/>
    <property type="match status" value="1"/>
</dbReference>
<evidence type="ECO:0000256" key="6">
    <source>
        <dbReference type="ARBA" id="ARBA00023284"/>
    </source>
</evidence>
<dbReference type="SUPFAM" id="SSF52833">
    <property type="entry name" value="Thioredoxin-like"/>
    <property type="match status" value="1"/>
</dbReference>
<evidence type="ECO:0000256" key="5">
    <source>
        <dbReference type="ARBA" id="ARBA00023014"/>
    </source>
</evidence>
<organism evidence="9 10">
    <name type="scientific">Marinicella pacifica</name>
    <dbReference type="NCBI Taxonomy" id="1171543"/>
    <lineage>
        <taxon>Bacteria</taxon>
        <taxon>Pseudomonadati</taxon>
        <taxon>Pseudomonadota</taxon>
        <taxon>Gammaproteobacteria</taxon>
        <taxon>Lysobacterales</taxon>
        <taxon>Marinicellaceae</taxon>
        <taxon>Marinicella</taxon>
    </lineage>
</organism>
<dbReference type="AlphaFoldDB" id="A0A917CHR8"/>
<reference evidence="9" key="1">
    <citation type="journal article" date="2014" name="Int. J. Syst. Evol. Microbiol.">
        <title>Complete genome sequence of Corynebacterium casei LMG S-19264T (=DSM 44701T), isolated from a smear-ripened cheese.</title>
        <authorList>
            <consortium name="US DOE Joint Genome Institute (JGI-PGF)"/>
            <person name="Walter F."/>
            <person name="Albersmeier A."/>
            <person name="Kalinowski J."/>
            <person name="Ruckert C."/>
        </authorList>
    </citation>
    <scope>NUCLEOTIDE SEQUENCE</scope>
    <source>
        <strain evidence="9">CGMCC 1.12181</strain>
    </source>
</reference>
<evidence type="ECO:0000256" key="2">
    <source>
        <dbReference type="ARBA" id="ARBA00022714"/>
    </source>
</evidence>
<comment type="similarity">
    <text evidence="1">Belongs to the glutaredoxin family. Monothiol subfamily.</text>
</comment>
<dbReference type="SUPFAM" id="SSF52821">
    <property type="entry name" value="Rhodanese/Cell cycle control phosphatase"/>
    <property type="match status" value="1"/>
</dbReference>
<dbReference type="PROSITE" id="PS51354">
    <property type="entry name" value="GLUTAREDOXIN_2"/>
    <property type="match status" value="1"/>
</dbReference>
<comment type="caution">
    <text evidence="9">The sequence shown here is derived from an EMBL/GenBank/DDBJ whole genome shotgun (WGS) entry which is preliminary data.</text>
</comment>
<keyword evidence="2" id="KW-0001">2Fe-2S</keyword>
<dbReference type="InterPro" id="IPR001763">
    <property type="entry name" value="Rhodanese-like_dom"/>
</dbReference>
<protein>
    <recommendedName>
        <fullName evidence="7">Probable monothiol glutaredoxin 2</fullName>
    </recommendedName>
</protein>
<dbReference type="InterPro" id="IPR002109">
    <property type="entry name" value="Glutaredoxin"/>
</dbReference>
<dbReference type="NCBIfam" id="TIGR00365">
    <property type="entry name" value="Grx4 family monothiol glutaredoxin"/>
    <property type="match status" value="1"/>
</dbReference>
<dbReference type="CDD" id="cd00158">
    <property type="entry name" value="RHOD"/>
    <property type="match status" value="1"/>
</dbReference>
<gene>
    <name evidence="9" type="ORF">GCM10011365_07650</name>
</gene>
<dbReference type="InterPro" id="IPR004480">
    <property type="entry name" value="Monothiol_GRX-rel"/>
</dbReference>
<keyword evidence="6" id="KW-0676">Redox-active center</keyword>
<dbReference type="Proteomes" id="UP000605253">
    <property type="component" value="Unassembled WGS sequence"/>
</dbReference>
<keyword evidence="4" id="KW-0408">Iron</keyword>
<evidence type="ECO:0000313" key="9">
    <source>
        <dbReference type="EMBL" id="GGF88934.1"/>
    </source>
</evidence>
<proteinExistence type="inferred from homology"/>
<dbReference type="InterPro" id="IPR036249">
    <property type="entry name" value="Thioredoxin-like_sf"/>
</dbReference>
<evidence type="ECO:0000256" key="1">
    <source>
        <dbReference type="ARBA" id="ARBA00009630"/>
    </source>
</evidence>
<dbReference type="SUPFAM" id="SSF89360">
    <property type="entry name" value="HesB-like domain"/>
    <property type="match status" value="1"/>
</dbReference>
<evidence type="ECO:0000256" key="3">
    <source>
        <dbReference type="ARBA" id="ARBA00022723"/>
    </source>
</evidence>
<dbReference type="EMBL" id="BMEO01000002">
    <property type="protein sequence ID" value="GGF88934.1"/>
    <property type="molecule type" value="Genomic_DNA"/>
</dbReference>
<feature type="domain" description="Rhodanese" evidence="8">
    <location>
        <begin position="223"/>
        <end position="303"/>
    </location>
</feature>
<sequence length="303" mass="34138">MSNIDQAVKQRIDDLIQSDKVFLFMKGNPQTPMCGFSGNTVKMLNDLLGNQYSTFNVLEDNAIREGIKTYSDWPTIPQLYINQEFVGGNDIISEMFNTGELHEMLGLKKPDRTPPEMSISDEALNHIKEGMKEAGSHKLFLSIDDQFNTRFSLDTPKGYEVVATVKDLDIYMDIGTAERAQNIEISWIEELQGSGLRIKNPNEPPAVQELSVAELQDWFDTDNAENPKIYDVRPEDKVAEGTVPGAKRLDKNAIEEIESMDKETPLVFLCQVGQSSMAAAEYFRKKGYTKVFNLTGGYNAWND</sequence>
<dbReference type="InterPro" id="IPR033658">
    <property type="entry name" value="GRX_PICOT-like"/>
</dbReference>
<evidence type="ECO:0000259" key="8">
    <source>
        <dbReference type="PROSITE" id="PS50206"/>
    </source>
</evidence>